<evidence type="ECO:0000256" key="1">
    <source>
        <dbReference type="SAM" id="MobiDB-lite"/>
    </source>
</evidence>
<dbReference type="Proteomes" id="UP000186040">
    <property type="component" value="Unassembled WGS sequence"/>
</dbReference>
<dbReference type="InterPro" id="IPR011765">
    <property type="entry name" value="Pept_M16_N"/>
</dbReference>
<accession>A0A1Q9LDT6</accession>
<feature type="domain" description="Peptidase M16 C-terminal" evidence="3">
    <location>
        <begin position="193"/>
        <end position="366"/>
    </location>
</feature>
<dbReference type="AlphaFoldDB" id="A0A1Q9LDT6"/>
<proteinExistence type="predicted"/>
<dbReference type="STRING" id="1193682.BJP25_04205"/>
<dbReference type="InterPro" id="IPR050361">
    <property type="entry name" value="MPP/UQCRC_Complex"/>
</dbReference>
<feature type="compositionally biased region" description="Basic and acidic residues" evidence="1">
    <location>
        <begin position="1"/>
        <end position="10"/>
    </location>
</feature>
<reference evidence="4 5" key="1">
    <citation type="submission" date="2016-10" db="EMBL/GenBank/DDBJ databases">
        <title>The Draft Genome Sequence of Actinokineospora bangkokensis 44EHWT reveals the biosynthetic pathway of antifungal compounds Thailandins with unusual extender unit butylmalonyl-CoA.</title>
        <authorList>
            <person name="Greule A."/>
            <person name="Intra B."/>
            <person name="Flemming S."/>
            <person name="Rommel M.G."/>
            <person name="Panbangred W."/>
            <person name="Bechthold A."/>
        </authorList>
    </citation>
    <scope>NUCLEOTIDE SEQUENCE [LARGE SCALE GENOMIC DNA]</scope>
    <source>
        <strain evidence="4 5">44EHW</strain>
    </source>
</reference>
<comment type="caution">
    <text evidence="4">The sequence shown here is derived from an EMBL/GenBank/DDBJ whole genome shotgun (WGS) entry which is preliminary data.</text>
</comment>
<feature type="region of interest" description="Disordered" evidence="1">
    <location>
        <begin position="1"/>
        <end position="24"/>
    </location>
</feature>
<dbReference type="PANTHER" id="PTHR11851:SF224">
    <property type="entry name" value="PROCESSING PROTEASE"/>
    <property type="match status" value="1"/>
</dbReference>
<dbReference type="Pfam" id="PF00675">
    <property type="entry name" value="Peptidase_M16"/>
    <property type="match status" value="1"/>
</dbReference>
<dbReference type="RefSeq" id="WP_075978377.1">
    <property type="nucleotide sequence ID" value="NZ_MKQR01000028.1"/>
</dbReference>
<dbReference type="InterPro" id="IPR007863">
    <property type="entry name" value="Peptidase_M16_C"/>
</dbReference>
<evidence type="ECO:0000259" key="3">
    <source>
        <dbReference type="Pfam" id="PF05193"/>
    </source>
</evidence>
<dbReference type="OrthoDB" id="9811314at2"/>
<evidence type="ECO:0000259" key="2">
    <source>
        <dbReference type="Pfam" id="PF00675"/>
    </source>
</evidence>
<dbReference type="InterPro" id="IPR011249">
    <property type="entry name" value="Metalloenz_LuxS/M16"/>
</dbReference>
<name>A0A1Q9LDT6_9PSEU</name>
<dbReference type="PANTHER" id="PTHR11851">
    <property type="entry name" value="METALLOPROTEASE"/>
    <property type="match status" value="1"/>
</dbReference>
<evidence type="ECO:0000313" key="4">
    <source>
        <dbReference type="EMBL" id="OLR90172.1"/>
    </source>
</evidence>
<dbReference type="EMBL" id="MKQR01000028">
    <property type="protein sequence ID" value="OLR90172.1"/>
    <property type="molecule type" value="Genomic_DNA"/>
</dbReference>
<sequence>MSRTAEEIGRTELGPRPLPPLGEHRAATDLSYLDTELDNGLRVIAVRQSTVPMVEVRLRVPFAGDDPAHAARAEVLAATVLTGTAERDRVGVDTELALVGAELNAGVDPEVLAIGGNGLASGLDTLLAVLADALTGAVHRDDEVAGERARLIERITVAESQPSVIARKALQRHRYGDHPFTREMPTAADVAEVTAEDVRALHRAAVLPRGSVLVLVGDVEPQAAVDAAARAFAGWVGEGSAVVLPPLPALVPGDLALVNRPGAVQSQFRLSAQGLVRTDDRYPALQLANLSFGGFFSSRLVENIREDKGYTYHARSSSEFTPGGATLLVDTDTASDVTAGALLEIRHELGRMVVSPPTEAEVEVVREYAIGTLLIATSSQGGLASQLAATAVLGLGVEYLLAHPGRLKAVTHEQVVAAAREFFAPSRFTGVIVGDAEKVGDLRALGGVSFP</sequence>
<dbReference type="GO" id="GO:0046872">
    <property type="term" value="F:metal ion binding"/>
    <property type="evidence" value="ECO:0007669"/>
    <property type="project" value="InterPro"/>
</dbReference>
<evidence type="ECO:0000313" key="5">
    <source>
        <dbReference type="Proteomes" id="UP000186040"/>
    </source>
</evidence>
<keyword evidence="5" id="KW-1185">Reference proteome</keyword>
<protein>
    <submittedName>
        <fullName evidence="4">Peptidase M16</fullName>
    </submittedName>
</protein>
<organism evidence="4 5">
    <name type="scientific">Actinokineospora bangkokensis</name>
    <dbReference type="NCBI Taxonomy" id="1193682"/>
    <lineage>
        <taxon>Bacteria</taxon>
        <taxon>Bacillati</taxon>
        <taxon>Actinomycetota</taxon>
        <taxon>Actinomycetes</taxon>
        <taxon>Pseudonocardiales</taxon>
        <taxon>Pseudonocardiaceae</taxon>
        <taxon>Actinokineospora</taxon>
    </lineage>
</organism>
<dbReference type="Gene3D" id="3.30.830.10">
    <property type="entry name" value="Metalloenzyme, LuxS/M16 peptidase-like"/>
    <property type="match status" value="2"/>
</dbReference>
<dbReference type="Pfam" id="PF05193">
    <property type="entry name" value="Peptidase_M16_C"/>
    <property type="match status" value="1"/>
</dbReference>
<gene>
    <name evidence="4" type="ORF">BJP25_04205</name>
</gene>
<dbReference type="SUPFAM" id="SSF63411">
    <property type="entry name" value="LuxS/MPP-like metallohydrolase"/>
    <property type="match status" value="2"/>
</dbReference>
<feature type="domain" description="Peptidase M16 N-terminal" evidence="2">
    <location>
        <begin position="80"/>
        <end position="182"/>
    </location>
</feature>